<feature type="region of interest" description="Disordered" evidence="1">
    <location>
        <begin position="47"/>
        <end position="73"/>
    </location>
</feature>
<dbReference type="PROSITE" id="PS51318">
    <property type="entry name" value="TAT"/>
    <property type="match status" value="1"/>
</dbReference>
<accession>A0ABW7SCE5</accession>
<gene>
    <name evidence="3" type="ORF">ACH4OY_01530</name>
</gene>
<dbReference type="Gene3D" id="2.160.20.10">
    <property type="entry name" value="Single-stranded right-handed beta-helix, Pectin lyase-like"/>
    <property type="match status" value="1"/>
</dbReference>
<keyword evidence="3" id="KW-0378">Hydrolase</keyword>
<evidence type="ECO:0000313" key="3">
    <source>
        <dbReference type="EMBL" id="MFI0791373.1"/>
    </source>
</evidence>
<dbReference type="Proteomes" id="UP001611075">
    <property type="component" value="Unassembled WGS sequence"/>
</dbReference>
<dbReference type="GO" id="GO:0016787">
    <property type="term" value="F:hydrolase activity"/>
    <property type="evidence" value="ECO:0007669"/>
    <property type="project" value="UniProtKB-KW"/>
</dbReference>
<dbReference type="InterPro" id="IPR011050">
    <property type="entry name" value="Pectin_lyase_fold/virulence"/>
</dbReference>
<keyword evidence="4" id="KW-1185">Reference proteome</keyword>
<dbReference type="RefSeq" id="WP_396675985.1">
    <property type="nucleotide sequence ID" value="NZ_JBIRPU010000001.1"/>
</dbReference>
<reference evidence="3 4" key="1">
    <citation type="submission" date="2024-10" db="EMBL/GenBank/DDBJ databases">
        <title>The Natural Products Discovery Center: Release of the First 8490 Sequenced Strains for Exploring Actinobacteria Biosynthetic Diversity.</title>
        <authorList>
            <person name="Kalkreuter E."/>
            <person name="Kautsar S.A."/>
            <person name="Yang D."/>
            <person name="Bader C.D."/>
            <person name="Teijaro C.N."/>
            <person name="Fluegel L."/>
            <person name="Davis C.M."/>
            <person name="Simpson J.R."/>
            <person name="Lauterbach L."/>
            <person name="Steele A.D."/>
            <person name="Gui C."/>
            <person name="Meng S."/>
            <person name="Li G."/>
            <person name="Viehrig K."/>
            <person name="Ye F."/>
            <person name="Su P."/>
            <person name="Kiefer A.F."/>
            <person name="Nichols A."/>
            <person name="Cepeda A.J."/>
            <person name="Yan W."/>
            <person name="Fan B."/>
            <person name="Jiang Y."/>
            <person name="Adhikari A."/>
            <person name="Zheng C.-J."/>
            <person name="Schuster L."/>
            <person name="Cowan T.M."/>
            <person name="Smanski M.J."/>
            <person name="Chevrette M.G."/>
            <person name="De Carvalho L.P.S."/>
            <person name="Shen B."/>
        </authorList>
    </citation>
    <scope>NUCLEOTIDE SEQUENCE [LARGE SCALE GENOMIC DNA]</scope>
    <source>
        <strain evidence="3 4">NPDC021253</strain>
    </source>
</reference>
<sequence length="461" mass="47681">MAHGDPDGTSGTSGVSRRNALLRGGAVAAGLGTAAVGVAALGPWSSNGSGGQGVVDVREHGARGDGRSDDTASLQRAIDAAGRDGGIVFLPPGTYLTGRLTLRSRVHLRGSGGDATILRLRAGANSAILESDGFSKLAGTRSDQGITLFSVRDLTLDGNKEQNPAAGYGLRVYGYGYEISEVIVFNCRNDGIVSEWGPAGALPAPSHQMEARLSAVRTHGNDGHGINFHGPHDSMFINCLTFENGASGFRLAGDSMGTSMVNCHAWGIKQNISFDLAATGISCSNCYADLNGGVGVRISRNDIRWIGGLVLGYNHTDPHPEIGIQFVPGVQPEEPSGCLVESKVVNCGTAAVDFGAERGLSSVRVSLSQPGAVDADGRVIPGTGRGWIGTPPPTTLVEITQGLGHPDKNLVVRPSFDLRAEAEPSRPGDGSVRVFARDVGGRTQLCALFPSGAVQVLAAEP</sequence>
<evidence type="ECO:0000313" key="4">
    <source>
        <dbReference type="Proteomes" id="UP001611075"/>
    </source>
</evidence>
<feature type="compositionally biased region" description="Basic and acidic residues" evidence="1">
    <location>
        <begin position="56"/>
        <end position="70"/>
    </location>
</feature>
<proteinExistence type="predicted"/>
<evidence type="ECO:0000256" key="1">
    <source>
        <dbReference type="SAM" id="MobiDB-lite"/>
    </source>
</evidence>
<organism evidence="3 4">
    <name type="scientific">Micromonospora rubida</name>
    <dbReference type="NCBI Taxonomy" id="2697657"/>
    <lineage>
        <taxon>Bacteria</taxon>
        <taxon>Bacillati</taxon>
        <taxon>Actinomycetota</taxon>
        <taxon>Actinomycetes</taxon>
        <taxon>Micromonosporales</taxon>
        <taxon>Micromonosporaceae</taxon>
        <taxon>Micromonospora</taxon>
    </lineage>
</organism>
<dbReference type="SUPFAM" id="SSF51126">
    <property type="entry name" value="Pectin lyase-like"/>
    <property type="match status" value="1"/>
</dbReference>
<protein>
    <submittedName>
        <fullName evidence="3">Glycosyl hydrolase family 28-related protein</fullName>
    </submittedName>
</protein>
<name>A0ABW7SCE5_9ACTN</name>
<dbReference type="InterPro" id="IPR012334">
    <property type="entry name" value="Pectin_lyas_fold"/>
</dbReference>
<dbReference type="EMBL" id="JBIRPU010000001">
    <property type="protein sequence ID" value="MFI0791373.1"/>
    <property type="molecule type" value="Genomic_DNA"/>
</dbReference>
<dbReference type="Pfam" id="PF12708">
    <property type="entry name" value="Pect-lyase_RHGA_epim"/>
    <property type="match status" value="1"/>
</dbReference>
<dbReference type="InterPro" id="IPR006311">
    <property type="entry name" value="TAT_signal"/>
</dbReference>
<comment type="caution">
    <text evidence="3">The sequence shown here is derived from an EMBL/GenBank/DDBJ whole genome shotgun (WGS) entry which is preliminary data.</text>
</comment>
<dbReference type="InterPro" id="IPR024535">
    <property type="entry name" value="RHGA/B-epi-like_pectate_lyase"/>
</dbReference>
<feature type="domain" description="Rhamnogalacturonase A/B/Epimerase-like pectate lyase" evidence="2">
    <location>
        <begin position="55"/>
        <end position="269"/>
    </location>
</feature>
<evidence type="ECO:0000259" key="2">
    <source>
        <dbReference type="Pfam" id="PF12708"/>
    </source>
</evidence>